<proteinExistence type="predicted"/>
<dbReference type="EMBL" id="CP129971">
    <property type="protein sequence ID" value="WMN11079.1"/>
    <property type="molecule type" value="Genomic_DNA"/>
</dbReference>
<accession>A0AA51N9S1</accession>
<dbReference type="InterPro" id="IPR050266">
    <property type="entry name" value="AB_hydrolase_sf"/>
</dbReference>
<dbReference type="PANTHER" id="PTHR43798">
    <property type="entry name" value="MONOACYLGLYCEROL LIPASE"/>
    <property type="match status" value="1"/>
</dbReference>
<dbReference type="PANTHER" id="PTHR43798:SF31">
    <property type="entry name" value="AB HYDROLASE SUPERFAMILY PROTEIN YCLE"/>
    <property type="match status" value="1"/>
</dbReference>
<evidence type="ECO:0000313" key="5">
    <source>
        <dbReference type="Proteomes" id="UP001230496"/>
    </source>
</evidence>
<gene>
    <name evidence="4" type="ORF">QYS49_37130</name>
</gene>
<keyword evidence="1 4" id="KW-0378">Hydrolase</keyword>
<keyword evidence="5" id="KW-1185">Reference proteome</keyword>
<keyword evidence="2" id="KW-0472">Membrane</keyword>
<evidence type="ECO:0000313" key="4">
    <source>
        <dbReference type="EMBL" id="WMN11079.1"/>
    </source>
</evidence>
<dbReference type="Proteomes" id="UP001230496">
    <property type="component" value="Chromosome"/>
</dbReference>
<feature type="transmembrane region" description="Helical" evidence="2">
    <location>
        <begin position="7"/>
        <end position="25"/>
    </location>
</feature>
<dbReference type="RefSeq" id="WP_308347834.1">
    <property type="nucleotide sequence ID" value="NZ_CP129971.1"/>
</dbReference>
<sequence length="331" mass="36889">MKVFKKIVFGLLIIIVGLVVTYLLGPKIDTPIFSNTLPEIPADILTIESWVNENENEFSDIKPNNQAQIIWNGEKFSPTKYAVVYLHGFGASHQEGHPVHRNLADSLEANLFLARQKGHGLSSQEAFKGLTANSYMLSAMEAFAIGQQLGDKIIIIGTSTGAAQAIWLAAQFPQLVEALILYSPYIALKDPSTEKLVLGPWGESLTKLVMGGDINHENRPDSVAAYWSEDYHLDAYFSLFSMINESMKPEVFNTVKCPVFMAYYYKDEENQDDVVSVPAMKEMFEQLATENKKALAFPKTGNHVIASDLRSKDWVGVRDSSWAFIKSSVLK</sequence>
<dbReference type="InterPro" id="IPR029058">
    <property type="entry name" value="AB_hydrolase_fold"/>
</dbReference>
<evidence type="ECO:0000256" key="2">
    <source>
        <dbReference type="SAM" id="Phobius"/>
    </source>
</evidence>
<dbReference type="AlphaFoldDB" id="A0AA51N9S1"/>
<evidence type="ECO:0000256" key="1">
    <source>
        <dbReference type="ARBA" id="ARBA00022801"/>
    </source>
</evidence>
<reference evidence="4 5" key="1">
    <citation type="submission" date="2023-08" db="EMBL/GenBank/DDBJ databases">
        <title>Comparative genomics and taxonomic characterization of three novel marine species of genus Marivirga.</title>
        <authorList>
            <person name="Muhammad N."/>
            <person name="Kim S.-G."/>
        </authorList>
    </citation>
    <scope>NUCLEOTIDE SEQUENCE [LARGE SCALE GENOMIC DNA]</scope>
    <source>
        <strain evidence="4 5">BDSF4-3</strain>
    </source>
</reference>
<keyword evidence="2" id="KW-0812">Transmembrane</keyword>
<protein>
    <submittedName>
        <fullName evidence="4">Alpha/beta hydrolase</fullName>
    </submittedName>
</protein>
<evidence type="ECO:0000259" key="3">
    <source>
        <dbReference type="Pfam" id="PF00561"/>
    </source>
</evidence>
<dbReference type="SUPFAM" id="SSF53474">
    <property type="entry name" value="alpha/beta-Hydrolases"/>
    <property type="match status" value="1"/>
</dbReference>
<dbReference type="InterPro" id="IPR000073">
    <property type="entry name" value="AB_hydrolase_1"/>
</dbReference>
<dbReference type="KEGG" id="msaa:QYS49_37130"/>
<dbReference type="GO" id="GO:0016787">
    <property type="term" value="F:hydrolase activity"/>
    <property type="evidence" value="ECO:0007669"/>
    <property type="project" value="UniProtKB-KW"/>
</dbReference>
<dbReference type="Gene3D" id="3.40.50.1820">
    <property type="entry name" value="alpha/beta hydrolase"/>
    <property type="match status" value="1"/>
</dbReference>
<dbReference type="Pfam" id="PF00561">
    <property type="entry name" value="Abhydrolase_1"/>
    <property type="match status" value="1"/>
</dbReference>
<feature type="domain" description="AB hydrolase-1" evidence="3">
    <location>
        <begin position="82"/>
        <end position="191"/>
    </location>
</feature>
<keyword evidence="2" id="KW-1133">Transmembrane helix</keyword>
<dbReference type="GO" id="GO:0016020">
    <property type="term" value="C:membrane"/>
    <property type="evidence" value="ECO:0007669"/>
    <property type="project" value="TreeGrafter"/>
</dbReference>
<organism evidence="4 5">
    <name type="scientific">Marivirga salinarum</name>
    <dbReference type="NCBI Taxonomy" id="3059078"/>
    <lineage>
        <taxon>Bacteria</taxon>
        <taxon>Pseudomonadati</taxon>
        <taxon>Bacteroidota</taxon>
        <taxon>Cytophagia</taxon>
        <taxon>Cytophagales</taxon>
        <taxon>Marivirgaceae</taxon>
        <taxon>Marivirga</taxon>
    </lineage>
</organism>
<name>A0AA51N9S1_9BACT</name>